<proteinExistence type="predicted"/>
<dbReference type="EMBL" id="JAUEDM010000001">
    <property type="protein sequence ID" value="KAK3329215.1"/>
    <property type="molecule type" value="Genomic_DNA"/>
</dbReference>
<feature type="region of interest" description="Disordered" evidence="1">
    <location>
        <begin position="1"/>
        <end position="67"/>
    </location>
</feature>
<feature type="region of interest" description="Disordered" evidence="1">
    <location>
        <begin position="283"/>
        <end position="305"/>
    </location>
</feature>
<feature type="compositionally biased region" description="Polar residues" evidence="1">
    <location>
        <begin position="22"/>
        <end position="33"/>
    </location>
</feature>
<comment type="caution">
    <text evidence="3">The sequence shown here is derived from an EMBL/GenBank/DDBJ whole genome shotgun (WGS) entry which is preliminary data.</text>
</comment>
<evidence type="ECO:0000313" key="3">
    <source>
        <dbReference type="EMBL" id="KAK3329215.1"/>
    </source>
</evidence>
<dbReference type="Proteomes" id="UP001283341">
    <property type="component" value="Unassembled WGS sequence"/>
</dbReference>
<evidence type="ECO:0000313" key="4">
    <source>
        <dbReference type="Proteomes" id="UP001283341"/>
    </source>
</evidence>
<dbReference type="InterPro" id="IPR000210">
    <property type="entry name" value="BTB/POZ_dom"/>
</dbReference>
<accession>A0AAE0IQF3</accession>
<protein>
    <recommendedName>
        <fullName evidence="2">BTB domain-containing protein</fullName>
    </recommendedName>
</protein>
<reference evidence="3" key="1">
    <citation type="journal article" date="2023" name="Mol. Phylogenet. Evol.">
        <title>Genome-scale phylogeny and comparative genomics of the fungal order Sordariales.</title>
        <authorList>
            <person name="Hensen N."/>
            <person name="Bonometti L."/>
            <person name="Westerberg I."/>
            <person name="Brannstrom I.O."/>
            <person name="Guillou S."/>
            <person name="Cros-Aarteil S."/>
            <person name="Calhoun S."/>
            <person name="Haridas S."/>
            <person name="Kuo A."/>
            <person name="Mondo S."/>
            <person name="Pangilinan J."/>
            <person name="Riley R."/>
            <person name="LaButti K."/>
            <person name="Andreopoulos B."/>
            <person name="Lipzen A."/>
            <person name="Chen C."/>
            <person name="Yan M."/>
            <person name="Daum C."/>
            <person name="Ng V."/>
            <person name="Clum A."/>
            <person name="Steindorff A."/>
            <person name="Ohm R.A."/>
            <person name="Martin F."/>
            <person name="Silar P."/>
            <person name="Natvig D.O."/>
            <person name="Lalanne C."/>
            <person name="Gautier V."/>
            <person name="Ament-Velasquez S.L."/>
            <person name="Kruys A."/>
            <person name="Hutchinson M.I."/>
            <person name="Powell A.J."/>
            <person name="Barry K."/>
            <person name="Miller A.N."/>
            <person name="Grigoriev I.V."/>
            <person name="Debuchy R."/>
            <person name="Gladieux P."/>
            <person name="Hiltunen Thoren M."/>
            <person name="Johannesson H."/>
        </authorList>
    </citation>
    <scope>NUCLEOTIDE SEQUENCE</scope>
    <source>
        <strain evidence="3">CBS 118394</strain>
    </source>
</reference>
<dbReference type="AlphaFoldDB" id="A0AAE0IQF3"/>
<dbReference type="SMART" id="SM00225">
    <property type="entry name" value="BTB"/>
    <property type="match status" value="1"/>
</dbReference>
<evidence type="ECO:0000256" key="1">
    <source>
        <dbReference type="SAM" id="MobiDB-lite"/>
    </source>
</evidence>
<reference evidence="3" key="2">
    <citation type="submission" date="2023-06" db="EMBL/GenBank/DDBJ databases">
        <authorList>
            <consortium name="Lawrence Berkeley National Laboratory"/>
            <person name="Haridas S."/>
            <person name="Hensen N."/>
            <person name="Bonometti L."/>
            <person name="Westerberg I."/>
            <person name="Brannstrom I.O."/>
            <person name="Guillou S."/>
            <person name="Cros-Aarteil S."/>
            <person name="Calhoun S."/>
            <person name="Kuo A."/>
            <person name="Mondo S."/>
            <person name="Pangilinan J."/>
            <person name="Riley R."/>
            <person name="Labutti K."/>
            <person name="Andreopoulos B."/>
            <person name="Lipzen A."/>
            <person name="Chen C."/>
            <person name="Yanf M."/>
            <person name="Daum C."/>
            <person name="Ng V."/>
            <person name="Clum A."/>
            <person name="Steindorff A."/>
            <person name="Ohm R."/>
            <person name="Martin F."/>
            <person name="Silar P."/>
            <person name="Natvig D."/>
            <person name="Lalanne C."/>
            <person name="Gautier V."/>
            <person name="Ament-Velasquez S.L."/>
            <person name="Kruys A."/>
            <person name="Hutchinson M.I."/>
            <person name="Powell A.J."/>
            <person name="Barry K."/>
            <person name="Miller A.N."/>
            <person name="Grigoriev I.V."/>
            <person name="Debuchy R."/>
            <person name="Gladieux P."/>
            <person name="Thoren M.H."/>
            <person name="Johannesson H."/>
        </authorList>
    </citation>
    <scope>NUCLEOTIDE SEQUENCE</scope>
    <source>
        <strain evidence="3">CBS 118394</strain>
    </source>
</reference>
<name>A0AAE0IQF3_9PEZI</name>
<gene>
    <name evidence="3" type="ORF">B0H66DRAFT_634429</name>
</gene>
<sequence length="414" mass="45558">MADYASDNEIPPSSMKSERRSTPTVRGHSSTPVATGGAAQPLFETVDGASSSATQSPLPSAPQYPAPEGLSELVEIMDGRGDLILSVGGEQREFLVCSRTLCRASPAFEKLCQQHVRSIDGFRRISLIDVGVTPMQIVLLVIHGSPTKVYPKMQDTKLLHDVLVVTHHFQMTDCLAPIAARWLKMTYNHNVQRYEDIAVQLWISHQLGHLGCLKQTIHSMVATSRLNTTGKMIGLGAADHDEYCNYPTLQSLDLLDKIEACRTRVINILLGCVNDAVKNLTESPRQPAPAKTNGPAQNPTVCKVSSEPPARRRQCDCRMLGALHRALYELNWHRIDYRSSSPHRLHNKIGEICRQTLKEFEPPVQAHKECDPFGGSLPQVADIVRTEVAKIAFDRAGFARRSQALGFTPAGSGN</sequence>
<feature type="compositionally biased region" description="Polar residues" evidence="1">
    <location>
        <begin position="48"/>
        <end position="58"/>
    </location>
</feature>
<evidence type="ECO:0000259" key="2">
    <source>
        <dbReference type="SMART" id="SM00225"/>
    </source>
</evidence>
<keyword evidence="4" id="KW-1185">Reference proteome</keyword>
<organism evidence="3 4">
    <name type="scientific">Apodospora peruviana</name>
    <dbReference type="NCBI Taxonomy" id="516989"/>
    <lineage>
        <taxon>Eukaryota</taxon>
        <taxon>Fungi</taxon>
        <taxon>Dikarya</taxon>
        <taxon>Ascomycota</taxon>
        <taxon>Pezizomycotina</taxon>
        <taxon>Sordariomycetes</taxon>
        <taxon>Sordariomycetidae</taxon>
        <taxon>Sordariales</taxon>
        <taxon>Lasiosphaeriaceae</taxon>
        <taxon>Apodospora</taxon>
    </lineage>
</organism>
<feature type="domain" description="BTB" evidence="2">
    <location>
        <begin position="81"/>
        <end position="186"/>
    </location>
</feature>